<reference evidence="8 9" key="1">
    <citation type="journal article" date="2010" name="Stand. Genomic Sci.">
        <title>Complete genome sequence of Desulfarculus baarsii type strain (2st14).</title>
        <authorList>
            <person name="Sun H."/>
            <person name="Spring S."/>
            <person name="Lapidus A."/>
            <person name="Davenport K."/>
            <person name="Del Rio T.G."/>
            <person name="Tice H."/>
            <person name="Nolan M."/>
            <person name="Copeland A."/>
            <person name="Cheng J.F."/>
            <person name="Lucas S."/>
            <person name="Tapia R."/>
            <person name="Goodwin L."/>
            <person name="Pitluck S."/>
            <person name="Ivanova N."/>
            <person name="Pagani I."/>
            <person name="Mavromatis K."/>
            <person name="Ovchinnikova G."/>
            <person name="Pati A."/>
            <person name="Chen A."/>
            <person name="Palaniappan K."/>
            <person name="Hauser L."/>
            <person name="Chang Y.J."/>
            <person name="Jeffries C.D."/>
            <person name="Detter J.C."/>
            <person name="Han C."/>
            <person name="Rohde M."/>
            <person name="Brambilla E."/>
            <person name="Goker M."/>
            <person name="Woyke T."/>
            <person name="Bristow J."/>
            <person name="Eisen J.A."/>
            <person name="Markowitz V."/>
            <person name="Hugenholtz P."/>
            <person name="Kyrpides N.C."/>
            <person name="Klenk H.P."/>
            <person name="Land M."/>
        </authorList>
    </citation>
    <scope>NUCLEOTIDE SEQUENCE [LARGE SCALE GENOMIC DNA]</scope>
    <source>
        <strain evidence="9">ATCC 33931 / DSM 2075 / LMG 7858 / VKM B-1802 / 2st14</strain>
    </source>
</reference>
<proteinExistence type="inferred from homology"/>
<evidence type="ECO:0000259" key="5">
    <source>
        <dbReference type="Pfam" id="PF00171"/>
    </source>
</evidence>
<dbReference type="InterPro" id="IPR016163">
    <property type="entry name" value="Ald_DH_C"/>
</dbReference>
<dbReference type="GO" id="GO:0016620">
    <property type="term" value="F:oxidoreductase activity, acting on the aldehyde or oxo group of donors, NAD or NADP as acceptor"/>
    <property type="evidence" value="ECO:0007669"/>
    <property type="project" value="InterPro"/>
</dbReference>
<dbReference type="SUPFAM" id="SSF56796">
    <property type="entry name" value="Dehydroquinate synthase-like"/>
    <property type="match status" value="1"/>
</dbReference>
<name>E1QG16_DESB2</name>
<dbReference type="Pfam" id="PF25137">
    <property type="entry name" value="ADH_Fe_C"/>
    <property type="match status" value="1"/>
</dbReference>
<protein>
    <submittedName>
        <fullName evidence="8">Aldehyde Dehydrogenase</fullName>
    </submittedName>
</protein>
<dbReference type="InterPro" id="IPR015590">
    <property type="entry name" value="Aldehyde_DH_dom"/>
</dbReference>
<evidence type="ECO:0000259" key="6">
    <source>
        <dbReference type="Pfam" id="PF00465"/>
    </source>
</evidence>
<dbReference type="OrthoDB" id="9762913at2"/>
<comment type="similarity">
    <text evidence="1">Belongs to the iron-containing alcohol dehydrogenase family.</text>
</comment>
<dbReference type="Pfam" id="PF00465">
    <property type="entry name" value="Fe-ADH"/>
    <property type="match status" value="1"/>
</dbReference>
<dbReference type="Gene3D" id="3.40.50.1970">
    <property type="match status" value="1"/>
</dbReference>
<dbReference type="FunFam" id="1.20.1090.10:FF:000001">
    <property type="entry name" value="Aldehyde-alcohol dehydrogenase"/>
    <property type="match status" value="1"/>
</dbReference>
<dbReference type="GO" id="GO:0046872">
    <property type="term" value="F:metal ion binding"/>
    <property type="evidence" value="ECO:0007669"/>
    <property type="project" value="InterPro"/>
</dbReference>
<dbReference type="GO" id="GO:0016616">
    <property type="term" value="F:oxidoreductase activity, acting on the CH-OH group of donors, NAD or NADP as acceptor"/>
    <property type="evidence" value="ECO:0007669"/>
    <property type="project" value="UniProtKB-ARBA"/>
</dbReference>
<dbReference type="STRING" id="644282.Deba_1258"/>
<dbReference type="FunFam" id="3.40.50.1970:FF:000003">
    <property type="entry name" value="Alcohol dehydrogenase, iron-containing"/>
    <property type="match status" value="1"/>
</dbReference>
<evidence type="ECO:0000256" key="4">
    <source>
        <dbReference type="PROSITE-ProRule" id="PRU10007"/>
    </source>
</evidence>
<feature type="domain" description="Alcohol dehydrogenase iron-type/glycerol dehydrogenase GldA" evidence="6">
    <location>
        <begin position="513"/>
        <end position="679"/>
    </location>
</feature>
<dbReference type="RefSeq" id="WP_013258080.1">
    <property type="nucleotide sequence ID" value="NC_014365.1"/>
</dbReference>
<feature type="active site" evidence="4">
    <location>
        <position position="255"/>
    </location>
</feature>
<evidence type="ECO:0000256" key="1">
    <source>
        <dbReference type="ARBA" id="ARBA00007358"/>
    </source>
</evidence>
<evidence type="ECO:0000256" key="3">
    <source>
        <dbReference type="ARBA" id="ARBA00023002"/>
    </source>
</evidence>
<dbReference type="Gene3D" id="1.20.1090.10">
    <property type="entry name" value="Dehydroquinate synthase-like - alpha domain"/>
    <property type="match status" value="1"/>
</dbReference>
<dbReference type="PROSITE" id="PS00687">
    <property type="entry name" value="ALDEHYDE_DEHYDR_GLU"/>
    <property type="match status" value="1"/>
</dbReference>
<dbReference type="Pfam" id="PF00171">
    <property type="entry name" value="Aldedh"/>
    <property type="match status" value="1"/>
</dbReference>
<gene>
    <name evidence="8" type="ordered locus">Deba_1258</name>
</gene>
<dbReference type="PROSITE" id="PS00913">
    <property type="entry name" value="ADH_IRON_1"/>
    <property type="match status" value="1"/>
</dbReference>
<evidence type="ECO:0000313" key="8">
    <source>
        <dbReference type="EMBL" id="ADK84626.1"/>
    </source>
</evidence>
<organism evidence="8 9">
    <name type="scientific">Desulfarculus baarsii (strain ATCC 33931 / DSM 2075 / LMG 7858 / VKM B-1802 / 2st14)</name>
    <dbReference type="NCBI Taxonomy" id="644282"/>
    <lineage>
        <taxon>Bacteria</taxon>
        <taxon>Pseudomonadati</taxon>
        <taxon>Thermodesulfobacteriota</taxon>
        <taxon>Desulfarculia</taxon>
        <taxon>Desulfarculales</taxon>
        <taxon>Desulfarculaceae</taxon>
        <taxon>Desulfarculus</taxon>
    </lineage>
</organism>
<feature type="domain" description="Fe-containing alcohol dehydrogenase-like C-terminal" evidence="7">
    <location>
        <begin position="691"/>
        <end position="885"/>
    </location>
</feature>
<dbReference type="PANTHER" id="PTHR11699">
    <property type="entry name" value="ALDEHYDE DEHYDROGENASE-RELATED"/>
    <property type="match status" value="1"/>
</dbReference>
<dbReference type="eggNOG" id="COG1012">
    <property type="taxonomic scope" value="Bacteria"/>
</dbReference>
<feature type="domain" description="Aldehyde dehydrogenase" evidence="5">
    <location>
        <begin position="13"/>
        <end position="482"/>
    </location>
</feature>
<dbReference type="InterPro" id="IPR056798">
    <property type="entry name" value="ADH_Fe_C"/>
</dbReference>
<dbReference type="AlphaFoldDB" id="E1QG16"/>
<dbReference type="EMBL" id="CP002085">
    <property type="protein sequence ID" value="ADK84626.1"/>
    <property type="molecule type" value="Genomic_DNA"/>
</dbReference>
<dbReference type="InterPro" id="IPR016162">
    <property type="entry name" value="Ald_DH_N"/>
</dbReference>
<dbReference type="SUPFAM" id="SSF53720">
    <property type="entry name" value="ALDH-like"/>
    <property type="match status" value="1"/>
</dbReference>
<dbReference type="PROSITE" id="PS00060">
    <property type="entry name" value="ADH_IRON_2"/>
    <property type="match status" value="1"/>
</dbReference>
<dbReference type="InterPro" id="IPR029510">
    <property type="entry name" value="Ald_DH_CS_GLU"/>
</dbReference>
<accession>E1QG16</accession>
<sequence length="886" mass="93599">MEHYKLFIDGQFVEAADGATFETIDPGTGLPMATVAQAGAAEAEAAIMAARRAFERSGWPQMPPMERSRLVMELADRMTNHGVRLAMTESMNSGGVVARTATDVLLGASMMRNLAYYAAKSFPWTEELQPSGNPFFPGRDYVRREAMGVCVGIIPWNFPLTMALWKVAQAIIMGNTIVLKPASNTPLSALILAEVVKESPIPDGVVNVIAGPGGALGRVLCTHPEVDKIAFTGSTEVGRQIMKLASDTVKKVTLELGGKSANIILDDARLDMAVDGGLYGTFFHGGQVCESGTRLLVHAKIYDQFMERYLARVKDIRIGYQLDYATQMGPLVSQTQLNTVESYVQIGKDEGAELLCGGKRAVVPGLEGGFFYEPTIFGGVDNKMRIAQEEIFGPVVSVIKFDDDDEAIAIANDSIYGLAGGVWTTDTGRAERIAAGVRTGTMWVNNYHAFGDFCPFGGYKQSGVGRELGHHGLAEYTEVKRVHVAATAEPSAHMGFQLLLDQPKAASFQYITPTKVNCGPGAVASICADIARMGCQRAFVLTDAGVLAVGLAAKVIAALGGYCVGVFSDIPQDTSLATVDAAADAARAAKADLIVSVGGGSVIDTAKWVTVILDQGGKAVDHYAFFRLTKPVTPHIVVPTTVGTGSEATAVSVVRHEGLSRKVFIADPYIYPQVAVLDPCLVADLPAGLMVATAMDAMTHACEAMMSKTANPISDGHALQAIRLIARNLPKAASGDRDLRVMSNLQVAATVAGKAFAVAGIGLAHAMAHTVGALYGVPHGAACGILLPKVMRFNVDHATEALVEIAAALGVNVLDIAPRDAALAGADALEQLMRAVEAPMSLKAMGVPEEALAECAMHALVDPSNLTNPRPVADPMAVLEVYQQAF</sequence>
<evidence type="ECO:0000259" key="7">
    <source>
        <dbReference type="Pfam" id="PF25137"/>
    </source>
</evidence>
<evidence type="ECO:0000256" key="2">
    <source>
        <dbReference type="ARBA" id="ARBA00009986"/>
    </source>
</evidence>
<dbReference type="KEGG" id="dbr:Deba_1258"/>
<dbReference type="eggNOG" id="COG1454">
    <property type="taxonomic scope" value="Bacteria"/>
</dbReference>
<comment type="similarity">
    <text evidence="2">Belongs to the aldehyde dehydrogenase family.</text>
</comment>
<dbReference type="Gene3D" id="3.40.309.10">
    <property type="entry name" value="Aldehyde Dehydrogenase, Chain A, domain 2"/>
    <property type="match status" value="1"/>
</dbReference>
<dbReference type="InterPro" id="IPR018211">
    <property type="entry name" value="ADH_Fe_CS"/>
</dbReference>
<keyword evidence="3" id="KW-0560">Oxidoreductase</keyword>
<dbReference type="Proteomes" id="UP000009047">
    <property type="component" value="Chromosome"/>
</dbReference>
<dbReference type="HOGENOM" id="CLU_015586_0_0_7"/>
<dbReference type="InterPro" id="IPR001670">
    <property type="entry name" value="ADH_Fe/GldA"/>
</dbReference>
<dbReference type="Gene3D" id="3.40.605.10">
    <property type="entry name" value="Aldehyde Dehydrogenase, Chain A, domain 1"/>
    <property type="match status" value="1"/>
</dbReference>
<dbReference type="FunFam" id="3.40.309.10:FF:000012">
    <property type="entry name" value="Betaine aldehyde dehydrogenase"/>
    <property type="match status" value="1"/>
</dbReference>
<dbReference type="CDD" id="cd14865">
    <property type="entry name" value="Fe-ADH-like"/>
    <property type="match status" value="1"/>
</dbReference>
<evidence type="ECO:0000313" key="9">
    <source>
        <dbReference type="Proteomes" id="UP000009047"/>
    </source>
</evidence>
<dbReference type="InterPro" id="IPR016161">
    <property type="entry name" value="Ald_DH/histidinol_DH"/>
</dbReference>
<dbReference type="FunFam" id="3.40.605.10:FF:000026">
    <property type="entry name" value="Aldehyde dehydrogenase, putative"/>
    <property type="match status" value="1"/>
</dbReference>
<dbReference type="FunFam" id="3.40.605.10:FF:000007">
    <property type="entry name" value="NAD/NADP-dependent betaine aldehyde dehydrogenase"/>
    <property type="match status" value="1"/>
</dbReference>
<keyword evidence="9" id="KW-1185">Reference proteome</keyword>